<dbReference type="PANTHER" id="PTHR34701">
    <property type="entry name" value="TRANSCRIPTIONAL REGULATOR MRAZ"/>
    <property type="match status" value="1"/>
</dbReference>
<keyword evidence="1" id="KW-0805">Transcription regulation</keyword>
<accession>A0A5C5WAQ9</accession>
<comment type="subcellular location">
    <subcellularLocation>
        <location evidence="1">Cytoplasm</location>
        <location evidence="1">Nucleoid</location>
    </subcellularLocation>
</comment>
<dbReference type="InterPro" id="IPR037914">
    <property type="entry name" value="SpoVT-AbrB_sf"/>
</dbReference>
<dbReference type="InterPro" id="IPR007159">
    <property type="entry name" value="SpoVT-AbrB_dom"/>
</dbReference>
<protein>
    <recommendedName>
        <fullName evidence="1">Transcriptional regulator MraZ</fullName>
    </recommendedName>
</protein>
<dbReference type="Proteomes" id="UP000318995">
    <property type="component" value="Unassembled WGS sequence"/>
</dbReference>
<feature type="domain" description="SpoVT-AbrB" evidence="3">
    <location>
        <begin position="122"/>
        <end position="167"/>
    </location>
</feature>
<evidence type="ECO:0000259" key="3">
    <source>
        <dbReference type="PROSITE" id="PS51740"/>
    </source>
</evidence>
<evidence type="ECO:0000256" key="2">
    <source>
        <dbReference type="PROSITE-ProRule" id="PRU01076"/>
    </source>
</evidence>
<comment type="subunit">
    <text evidence="1">Forms oligomers.</text>
</comment>
<keyword evidence="5" id="KW-1185">Reference proteome</keyword>
<reference evidence="4 5" key="1">
    <citation type="submission" date="2019-02" db="EMBL/GenBank/DDBJ databases">
        <title>Deep-cultivation of Planctomycetes and their phenomic and genomic characterization uncovers novel biology.</title>
        <authorList>
            <person name="Wiegand S."/>
            <person name="Jogler M."/>
            <person name="Boedeker C."/>
            <person name="Pinto D."/>
            <person name="Vollmers J."/>
            <person name="Rivas-Marin E."/>
            <person name="Kohn T."/>
            <person name="Peeters S.H."/>
            <person name="Heuer A."/>
            <person name="Rast P."/>
            <person name="Oberbeckmann S."/>
            <person name="Bunk B."/>
            <person name="Jeske O."/>
            <person name="Meyerdierks A."/>
            <person name="Storesund J.E."/>
            <person name="Kallscheuer N."/>
            <person name="Luecker S."/>
            <person name="Lage O.M."/>
            <person name="Pohl T."/>
            <person name="Merkel B.J."/>
            <person name="Hornburger P."/>
            <person name="Mueller R.-W."/>
            <person name="Bruemmer F."/>
            <person name="Labrenz M."/>
            <person name="Spormann A.M."/>
            <person name="Op Den Camp H."/>
            <person name="Overmann J."/>
            <person name="Amann R."/>
            <person name="Jetten M.S.M."/>
            <person name="Mascher T."/>
            <person name="Medema M.H."/>
            <person name="Devos D.P."/>
            <person name="Kaster A.-K."/>
            <person name="Ovreas L."/>
            <person name="Rohde M."/>
            <person name="Galperin M.Y."/>
            <person name="Jogler C."/>
        </authorList>
    </citation>
    <scope>NUCLEOTIDE SEQUENCE [LARGE SCALE GENOMIC DNA]</scope>
    <source>
        <strain evidence="4 5">Pla111</strain>
    </source>
</reference>
<organism evidence="4 5">
    <name type="scientific">Botrimarina hoheduenensis</name>
    <dbReference type="NCBI Taxonomy" id="2528000"/>
    <lineage>
        <taxon>Bacteria</taxon>
        <taxon>Pseudomonadati</taxon>
        <taxon>Planctomycetota</taxon>
        <taxon>Planctomycetia</taxon>
        <taxon>Pirellulales</taxon>
        <taxon>Lacipirellulaceae</taxon>
        <taxon>Botrimarina</taxon>
    </lineage>
</organism>
<comment type="caution">
    <text evidence="4">The sequence shown here is derived from an EMBL/GenBank/DDBJ whole genome shotgun (WGS) entry which is preliminary data.</text>
</comment>
<dbReference type="GO" id="GO:2000143">
    <property type="term" value="P:negative regulation of DNA-templated transcription initiation"/>
    <property type="evidence" value="ECO:0007669"/>
    <property type="project" value="TreeGrafter"/>
</dbReference>
<keyword evidence="1" id="KW-0963">Cytoplasm</keyword>
<dbReference type="GO" id="GO:0000976">
    <property type="term" value="F:transcription cis-regulatory region binding"/>
    <property type="evidence" value="ECO:0007669"/>
    <property type="project" value="TreeGrafter"/>
</dbReference>
<dbReference type="PROSITE" id="PS51740">
    <property type="entry name" value="SPOVT_ABRB"/>
    <property type="match status" value="1"/>
</dbReference>
<dbReference type="PANTHER" id="PTHR34701:SF1">
    <property type="entry name" value="TRANSCRIPTIONAL REGULATOR MRAZ"/>
    <property type="match status" value="1"/>
</dbReference>
<evidence type="ECO:0000313" key="4">
    <source>
        <dbReference type="EMBL" id="TWT47597.1"/>
    </source>
</evidence>
<dbReference type="EMBL" id="SJPH01000002">
    <property type="protein sequence ID" value="TWT47597.1"/>
    <property type="molecule type" value="Genomic_DNA"/>
</dbReference>
<dbReference type="SUPFAM" id="SSF89447">
    <property type="entry name" value="AbrB/MazE/MraZ-like"/>
    <property type="match status" value="1"/>
</dbReference>
<dbReference type="GO" id="GO:0005737">
    <property type="term" value="C:cytoplasm"/>
    <property type="evidence" value="ECO:0007669"/>
    <property type="project" value="UniProtKB-UniRule"/>
</dbReference>
<evidence type="ECO:0000313" key="5">
    <source>
        <dbReference type="Proteomes" id="UP000318995"/>
    </source>
</evidence>
<dbReference type="AlphaFoldDB" id="A0A5C5WAQ9"/>
<dbReference type="GO" id="GO:0009295">
    <property type="term" value="C:nucleoid"/>
    <property type="evidence" value="ECO:0007669"/>
    <property type="project" value="UniProtKB-SubCell"/>
</dbReference>
<keyword evidence="1 2" id="KW-0238">DNA-binding</keyword>
<dbReference type="InterPro" id="IPR035642">
    <property type="entry name" value="MraZ_N"/>
</dbReference>
<dbReference type="InterPro" id="IPR003444">
    <property type="entry name" value="MraZ"/>
</dbReference>
<comment type="similarity">
    <text evidence="1">Belongs to the MraZ family.</text>
</comment>
<keyword evidence="1" id="KW-0804">Transcription</keyword>
<name>A0A5C5WAQ9_9BACT</name>
<dbReference type="InterPro" id="IPR038619">
    <property type="entry name" value="MraZ_sf"/>
</dbReference>
<sequence>MGKEPTREACCGQGRATFARFPSSTLATEQNKAVFLGEATRTLDQRFRLSLPEDMAERLVAGSSECLIAKERRGCLSLWNREHWEEHQRQAAEILKGKLASGRLERRLADVQRLGRLLSTRQRVTAIAGRGRLVIPEGFRELLAVEPGGSVNVVGAAVCVELWHPEAWADHLAEALPGYRDLYEDLVS</sequence>
<gene>
    <name evidence="1" type="primary">mraZ</name>
    <name evidence="4" type="ORF">Pla111_12120</name>
</gene>
<dbReference type="HAMAP" id="MF_01008">
    <property type="entry name" value="MraZ"/>
    <property type="match status" value="1"/>
</dbReference>
<dbReference type="Gene3D" id="3.40.1550.20">
    <property type="entry name" value="Transcriptional regulator MraZ domain"/>
    <property type="match status" value="1"/>
</dbReference>
<proteinExistence type="inferred from homology"/>
<dbReference type="CDD" id="cd16320">
    <property type="entry name" value="MraZ_N"/>
    <property type="match status" value="1"/>
</dbReference>
<dbReference type="GO" id="GO:0003700">
    <property type="term" value="F:DNA-binding transcription factor activity"/>
    <property type="evidence" value="ECO:0007669"/>
    <property type="project" value="UniProtKB-UniRule"/>
</dbReference>
<evidence type="ECO:0000256" key="1">
    <source>
        <dbReference type="HAMAP-Rule" id="MF_01008"/>
    </source>
</evidence>